<comment type="caution">
    <text evidence="6">The sequence shown here is derived from an EMBL/GenBank/DDBJ whole genome shotgun (WGS) entry which is preliminary data.</text>
</comment>
<dbReference type="RefSeq" id="WP_188091658.1">
    <property type="nucleotide sequence ID" value="NZ_JACVFC010000006.1"/>
</dbReference>
<keyword evidence="2" id="KW-0201">Cytochrome c-type biogenesis</keyword>
<evidence type="ECO:0000256" key="4">
    <source>
        <dbReference type="ARBA" id="ARBA00023284"/>
    </source>
</evidence>
<protein>
    <submittedName>
        <fullName evidence="6">AhpC/TSA family protein</fullName>
    </submittedName>
</protein>
<evidence type="ECO:0000256" key="3">
    <source>
        <dbReference type="ARBA" id="ARBA00023157"/>
    </source>
</evidence>
<keyword evidence="7" id="KW-1185">Reference proteome</keyword>
<dbReference type="EMBL" id="JACVFC010000006">
    <property type="protein sequence ID" value="MBC9934538.1"/>
    <property type="molecule type" value="Genomic_DNA"/>
</dbReference>
<dbReference type="SUPFAM" id="SSF52833">
    <property type="entry name" value="Thioredoxin-like"/>
    <property type="match status" value="1"/>
</dbReference>
<proteinExistence type="predicted"/>
<evidence type="ECO:0000313" key="6">
    <source>
        <dbReference type="EMBL" id="MBC9934538.1"/>
    </source>
</evidence>
<reference evidence="6 7" key="1">
    <citation type="submission" date="2020-09" db="EMBL/GenBank/DDBJ databases">
        <title>Genome sequences of type strains of Chitinophaga qingshengii and Chitinophaga varians.</title>
        <authorList>
            <person name="Kittiwongwattana C."/>
        </authorList>
    </citation>
    <scope>NUCLEOTIDE SEQUENCE [LARGE SCALE GENOMIC DNA]</scope>
    <source>
        <strain evidence="6 7">JCM 30026</strain>
    </source>
</reference>
<dbReference type="Pfam" id="PF00578">
    <property type="entry name" value="AhpC-TSA"/>
    <property type="match status" value="1"/>
</dbReference>
<dbReference type="InterPro" id="IPR025380">
    <property type="entry name" value="DUF4369"/>
</dbReference>
<dbReference type="PROSITE" id="PS51352">
    <property type="entry name" value="THIOREDOXIN_2"/>
    <property type="match status" value="1"/>
</dbReference>
<name>A0ABR7TVP9_9BACT</name>
<sequence>MKKITSSIIGCITLVTVASAQDKKPFVLNGKLTGHSDNKLYVMYEDVAGGRMVDSIDAKDGSFTWKGEISSLAVAYIRNGLRDNNPATIVLQPGTQQITGSRLQLNLAKVTGNPLNKELQELTREKMLIQQKYRSRLDSLQNEKDHDKAAEIRERLAPFFEENQQADYRYFKRYPTSVVTAYQLRFHTANLSLNALQDYYNKLGASTQNTTFGKYIAHEVAMLRSGSPGSTAAAFTAKDINGNPLSLSDYKGKYVLIDFWASWCVPCRKGNPHLRELYAKYQPKGWDIIGVADDDRNENAWKAAVAKDELPWKHVRRGADMSRLQDNPNDISLKYGIHSLPTKILINPEGVIIGRYGSEGDELDKKLKEIYGE</sequence>
<keyword evidence="3" id="KW-1015">Disulfide bond</keyword>
<gene>
    <name evidence="6" type="ORF">ICL07_29405</name>
</gene>
<evidence type="ECO:0000313" key="7">
    <source>
        <dbReference type="Proteomes" id="UP000659124"/>
    </source>
</evidence>
<dbReference type="CDD" id="cd02966">
    <property type="entry name" value="TlpA_like_family"/>
    <property type="match status" value="1"/>
</dbReference>
<dbReference type="InterPro" id="IPR050553">
    <property type="entry name" value="Thioredoxin_ResA/DsbE_sf"/>
</dbReference>
<dbReference type="PANTHER" id="PTHR42852:SF6">
    <property type="entry name" value="THIOL:DISULFIDE INTERCHANGE PROTEIN DSBE"/>
    <property type="match status" value="1"/>
</dbReference>
<evidence type="ECO:0000256" key="1">
    <source>
        <dbReference type="ARBA" id="ARBA00004196"/>
    </source>
</evidence>
<dbReference type="Proteomes" id="UP000659124">
    <property type="component" value="Unassembled WGS sequence"/>
</dbReference>
<dbReference type="InterPro" id="IPR036249">
    <property type="entry name" value="Thioredoxin-like_sf"/>
</dbReference>
<dbReference type="InterPro" id="IPR000866">
    <property type="entry name" value="AhpC/TSA"/>
</dbReference>
<dbReference type="Pfam" id="PF14289">
    <property type="entry name" value="DUF4369"/>
    <property type="match status" value="1"/>
</dbReference>
<feature type="domain" description="Thioredoxin" evidence="5">
    <location>
        <begin position="226"/>
        <end position="372"/>
    </location>
</feature>
<organism evidence="6 7">
    <name type="scientific">Chitinophaga qingshengii</name>
    <dbReference type="NCBI Taxonomy" id="1569794"/>
    <lineage>
        <taxon>Bacteria</taxon>
        <taxon>Pseudomonadati</taxon>
        <taxon>Bacteroidota</taxon>
        <taxon>Chitinophagia</taxon>
        <taxon>Chitinophagales</taxon>
        <taxon>Chitinophagaceae</taxon>
        <taxon>Chitinophaga</taxon>
    </lineage>
</organism>
<keyword evidence="4" id="KW-0676">Redox-active center</keyword>
<evidence type="ECO:0000259" key="5">
    <source>
        <dbReference type="PROSITE" id="PS51352"/>
    </source>
</evidence>
<evidence type="ECO:0000256" key="2">
    <source>
        <dbReference type="ARBA" id="ARBA00022748"/>
    </source>
</evidence>
<dbReference type="Gene3D" id="3.40.30.10">
    <property type="entry name" value="Glutaredoxin"/>
    <property type="match status" value="1"/>
</dbReference>
<dbReference type="InterPro" id="IPR013766">
    <property type="entry name" value="Thioredoxin_domain"/>
</dbReference>
<comment type="subcellular location">
    <subcellularLocation>
        <location evidence="1">Cell envelope</location>
    </subcellularLocation>
</comment>
<dbReference type="PANTHER" id="PTHR42852">
    <property type="entry name" value="THIOL:DISULFIDE INTERCHANGE PROTEIN DSBE"/>
    <property type="match status" value="1"/>
</dbReference>
<dbReference type="PROSITE" id="PS00194">
    <property type="entry name" value="THIOREDOXIN_1"/>
    <property type="match status" value="1"/>
</dbReference>
<dbReference type="InterPro" id="IPR017937">
    <property type="entry name" value="Thioredoxin_CS"/>
</dbReference>
<accession>A0ABR7TVP9</accession>